<evidence type="ECO:0000256" key="2">
    <source>
        <dbReference type="SAM" id="SignalP"/>
    </source>
</evidence>
<organism evidence="3">
    <name type="scientific">Cladocopium goreaui</name>
    <dbReference type="NCBI Taxonomy" id="2562237"/>
    <lineage>
        <taxon>Eukaryota</taxon>
        <taxon>Sar</taxon>
        <taxon>Alveolata</taxon>
        <taxon>Dinophyceae</taxon>
        <taxon>Suessiales</taxon>
        <taxon>Symbiodiniaceae</taxon>
        <taxon>Cladocopium</taxon>
    </lineage>
</organism>
<feature type="signal peptide" evidence="2">
    <location>
        <begin position="1"/>
        <end position="17"/>
    </location>
</feature>
<feature type="compositionally biased region" description="Polar residues" evidence="1">
    <location>
        <begin position="1539"/>
        <end position="1555"/>
    </location>
</feature>
<evidence type="ECO:0000313" key="5">
    <source>
        <dbReference type="Proteomes" id="UP001152797"/>
    </source>
</evidence>
<dbReference type="Proteomes" id="UP001152797">
    <property type="component" value="Unassembled WGS sequence"/>
</dbReference>
<dbReference type="EMBL" id="CAMXCT030006797">
    <property type="protein sequence ID" value="CAL4807515.1"/>
    <property type="molecule type" value="Genomic_DNA"/>
</dbReference>
<dbReference type="EMBL" id="CAMXCT020006797">
    <property type="protein sequence ID" value="CAL1173578.1"/>
    <property type="molecule type" value="Genomic_DNA"/>
</dbReference>
<protein>
    <submittedName>
        <fullName evidence="3">Uncharacterized protein</fullName>
    </submittedName>
</protein>
<dbReference type="EMBL" id="CAMXCT010006797">
    <property type="protein sequence ID" value="CAI4020203.1"/>
    <property type="molecule type" value="Genomic_DNA"/>
</dbReference>
<name>A0A9P1GSU7_9DINO</name>
<reference evidence="4" key="2">
    <citation type="submission" date="2024-04" db="EMBL/GenBank/DDBJ databases">
        <authorList>
            <person name="Chen Y."/>
            <person name="Shah S."/>
            <person name="Dougan E. K."/>
            <person name="Thang M."/>
            <person name="Chan C."/>
        </authorList>
    </citation>
    <scope>NUCLEOTIDE SEQUENCE [LARGE SCALE GENOMIC DNA]</scope>
</reference>
<reference evidence="3" key="1">
    <citation type="submission" date="2022-10" db="EMBL/GenBank/DDBJ databases">
        <authorList>
            <person name="Chen Y."/>
            <person name="Dougan E. K."/>
            <person name="Chan C."/>
            <person name="Rhodes N."/>
            <person name="Thang M."/>
        </authorList>
    </citation>
    <scope>NUCLEOTIDE SEQUENCE</scope>
</reference>
<sequence>MIVGILLFLSRIDWLQAQECPSLMVDRENINPAMTCGVPCQLMELSLADQCRFDVSGCGENVPAGTSCPIACRSPFAGEAAPASCPPGNTDPSTPVEWTAPDCDLFASDCPILMDLPEAYLEVEGGGYTCAEGFAGTAVARCVPDEECKSSLQWFGCEQTAACAPPLNLIGCLLDVMQCSEVKPGGSCPVSCRFPYTGWSSVAVCRPDNVDEEVGLLVVEPQCTLTCEDPPNEPEGYVKVSTGNGWACAPGYGGDAQWDCVIDSVCASKKVLSGCSLLARCILPEVENACMYDFTRCIGEAASPGRSCQVHCKQPYQGNTNASCPNGNTNPLRQLSWEEPNCQIACAEVADVPVGYLSHPYIRVFGGWQCTDGYAGVPSISCATDGNCNPQLRFSGCNALLPCEPPILSQGKLCAFQHTCISVRSGDSCEVTCRAPYVGGVAFATCPPNNTIVGRELVWDEPNCNLQCPMPDPVPAGYLPDGIDMTGKQKWTCASRYEGIPDVKCDIGDDCVAAYIFEGCVPQTSCRLPDDVPCSVDFSQCLNVFAGDSCEVSCGPSFTGNVTEASCQEGNTDPMTPLEWTFPGCVLSCQDPVNPVGYIKTRFMCAANHSGYPESLCAADFNDQCNPTYSFYGCNEVVPCAAPRPGGGRTRLASYSAEDQLCMFDFSDCQRVPPGGNCTIRCGSDYAGKSTVAYCPSDNTDPNGQLVYLEPKCSLKPCEMRPPPGYVETPCGWECDSGYIGDVNWYCAAVGREPGRCRSELIISGCTLTVQCAPLMVNDTCRSNASQCTALQPGQGCNITCAEPYTGGQGENATWAYCPGSTTKQGQQPLWGTPMEEWALDCEIDCEFPNPIPLGYIFQAGVWGCDTANQYSGQALGECVVNETNCEPTFVLSGCFPTTPCDFPAIDSCQYDVTDCPTGQMLSGTSCQVKCKSPYMTPLGEAHGSIECRDPNIDPKGAIWTPPSCILGCSEPSSQTGYRNVLGEWQCADGYDGPGAIWSECIVDPESCVAFPRLFGCQPFVQCANPELTPEQKCTVDLTGGSCLDLQPGQVCTVYCQGPNYFGDQLGAGCPATNLDPTKVINWLPPTCYCREPVPPPAGYLLGSAPNTYTCAPGYYGRANYRCVVDTTTCEPIITMTGCNLLAQCAKPRVDDYELCKLDFSECQGPIGPGETCNVTCNEGFNVNLSNPECPWDNTVPGYEPPLDIYCGEYTCAPPEVWATSNPLPKGYDVGTWRCQNGYRGSVSTRCMQSDECGGTLQLSGCVALQPCSLPRLMGRDLCRWNFSECEDTASGSFCGMQCSPPFSGPGGQAFCPPDNADPATELVFVEPDCSLQCPDPDPVPPGYVKLDCGWTCANGYDGRPQEECDVDDQCQPRLTLRGCEREENCILPPLGSFDICRFDFACTADTPPGSSCTVKCRAPFAGADFMAECPSGNTIPQFPLVFDQQLCSLTCPTPEPIPRGYVKINGTWSCSEGHVGQAESSCVQQDGCGEPKLMLKGCDENVPCAPPQLRPCEHETTCGGALAPGASCSISCKAPFEGNQSSTARCPNPNTQRGGQADWEEPDCFLVCPQMDLRSLPANYTSEGSSVVCAEGAVGMAEVECRIDPQTCRAFWHFSGCLMLQPCVVPLVDRCRTDVGNCTEVYPGEFCIMSCQGDFVGGEVMGRCPPENTNAGQPLQFDQNLVCGCPPPAAKAGYELVSIASDRDGGNWKCRDTGWTGTAEVTCNIDPETCETTVLLSGCVALHNCSAPDPGYWAHPEDCRQVPAGESCEARCADSECVAGGPLIFTCPAENIDMTSPAVWLSGTCRIRCEVCRTRTFIDTDARPGWMAGTLQFGEAHASGKMPVQGIQGYRVFMADDCGEQVGPTLGYVTRSEKLYSCCAATAYSLPLGPLELPATAVAFRIAINTSGAGELPYGAPVLYSDRTETEVMSTLKPITNSCPVRRLWLLTVVLLSLMN</sequence>
<keyword evidence="5" id="KW-1185">Reference proteome</keyword>
<feature type="region of interest" description="Disordered" evidence="1">
    <location>
        <begin position="1539"/>
        <end position="1558"/>
    </location>
</feature>
<dbReference type="OrthoDB" id="4405280at2759"/>
<evidence type="ECO:0000313" key="4">
    <source>
        <dbReference type="EMBL" id="CAL1173578.1"/>
    </source>
</evidence>
<proteinExistence type="predicted"/>
<evidence type="ECO:0000313" key="3">
    <source>
        <dbReference type="EMBL" id="CAI4020203.1"/>
    </source>
</evidence>
<gene>
    <name evidence="3" type="ORF">C1SCF055_LOCUS44642</name>
</gene>
<feature type="chain" id="PRO_5043273086" evidence="2">
    <location>
        <begin position="18"/>
        <end position="1957"/>
    </location>
</feature>
<keyword evidence="2" id="KW-0732">Signal</keyword>
<comment type="caution">
    <text evidence="3">The sequence shown here is derived from an EMBL/GenBank/DDBJ whole genome shotgun (WGS) entry which is preliminary data.</text>
</comment>
<accession>A0A9P1GSU7</accession>
<evidence type="ECO:0000256" key="1">
    <source>
        <dbReference type="SAM" id="MobiDB-lite"/>
    </source>
</evidence>